<dbReference type="STRING" id="1227498.C492_11250"/>
<dbReference type="EMBL" id="AOIA01000103">
    <property type="protein sequence ID" value="ELY59311.1"/>
    <property type="molecule type" value="Genomic_DNA"/>
</dbReference>
<dbReference type="PANTHER" id="PTHR41247">
    <property type="entry name" value="HTH-TYPE TRANSCRIPTIONAL REPRESSOR YCNK"/>
    <property type="match status" value="1"/>
</dbReference>
<proteinExistence type="predicted"/>
<organism evidence="1 2">
    <name type="scientific">Natronococcus jeotgali DSM 18795</name>
    <dbReference type="NCBI Taxonomy" id="1227498"/>
    <lineage>
        <taxon>Archaea</taxon>
        <taxon>Methanobacteriati</taxon>
        <taxon>Methanobacteriota</taxon>
        <taxon>Stenosarchaea group</taxon>
        <taxon>Halobacteria</taxon>
        <taxon>Halobacteriales</taxon>
        <taxon>Natrialbaceae</taxon>
        <taxon>Natronococcus</taxon>
    </lineage>
</organism>
<dbReference type="Pfam" id="PF05573">
    <property type="entry name" value="NosL"/>
    <property type="match status" value="1"/>
</dbReference>
<name>L9XCY1_9EURY</name>
<sequence>MNGGDGSEASVPDPITVDSDRACDNCTMIIGDYPGPTGQSFYEDPESVLGDGENRAAQFCSSRCTYAFTFENESKAEPEVSYLTDYSSVDYELDENGDQPEMEKFLDAETFAVAKDLTLVVDSDVRGAMDKSMIGFSDTDGAESFQAEWGGDVYEHDEVNRELIQSLKE</sequence>
<reference evidence="1 2" key="1">
    <citation type="journal article" date="2014" name="PLoS Genet.">
        <title>Phylogenetically driven sequencing of extremely halophilic archaea reveals strategies for static and dynamic osmo-response.</title>
        <authorList>
            <person name="Becker E.A."/>
            <person name="Seitzer P.M."/>
            <person name="Tritt A."/>
            <person name="Larsen D."/>
            <person name="Krusor M."/>
            <person name="Yao A.I."/>
            <person name="Wu D."/>
            <person name="Madern D."/>
            <person name="Eisen J.A."/>
            <person name="Darling A.E."/>
            <person name="Facciotti M.T."/>
        </authorList>
    </citation>
    <scope>NUCLEOTIDE SEQUENCE [LARGE SCALE GENOMIC DNA]</scope>
    <source>
        <strain evidence="1 2">DSM 18795</strain>
    </source>
</reference>
<protein>
    <submittedName>
        <fullName evidence="1">Lipoprotein NosL</fullName>
    </submittedName>
</protein>
<keyword evidence="2" id="KW-1185">Reference proteome</keyword>
<evidence type="ECO:0000313" key="2">
    <source>
        <dbReference type="Proteomes" id="UP000011531"/>
    </source>
</evidence>
<accession>L9XCY1</accession>
<keyword evidence="1" id="KW-0449">Lipoprotein</keyword>
<dbReference type="SUPFAM" id="SSF160387">
    <property type="entry name" value="NosL/MerB-like"/>
    <property type="match status" value="1"/>
</dbReference>
<dbReference type="PANTHER" id="PTHR41247:SF1">
    <property type="entry name" value="HTH-TYPE TRANSCRIPTIONAL REPRESSOR YCNK"/>
    <property type="match status" value="1"/>
</dbReference>
<dbReference type="Gene3D" id="3.30.70.2050">
    <property type="match status" value="1"/>
</dbReference>
<dbReference type="PATRIC" id="fig|1227498.3.peg.2188"/>
<evidence type="ECO:0000313" key="1">
    <source>
        <dbReference type="EMBL" id="ELY59311.1"/>
    </source>
</evidence>
<gene>
    <name evidence="1" type="ORF">C492_11250</name>
</gene>
<dbReference type="InterPro" id="IPR008719">
    <property type="entry name" value="N2O_reductase_NosL"/>
</dbReference>
<dbReference type="RefSeq" id="WP_008423398.1">
    <property type="nucleotide sequence ID" value="NZ_AOIA01000103.1"/>
</dbReference>
<dbReference type="AlphaFoldDB" id="L9XCY1"/>
<comment type="caution">
    <text evidence="1">The sequence shown here is derived from an EMBL/GenBank/DDBJ whole genome shotgun (WGS) entry which is preliminary data.</text>
</comment>
<dbReference type="Proteomes" id="UP000011531">
    <property type="component" value="Unassembled WGS sequence"/>
</dbReference>